<proteinExistence type="predicted"/>
<accession>A0ACC3AEV2</accession>
<evidence type="ECO:0000313" key="2">
    <source>
        <dbReference type="Proteomes" id="UP001172386"/>
    </source>
</evidence>
<name>A0ACC3AEV2_9EURO</name>
<keyword evidence="2" id="KW-1185">Reference proteome</keyword>
<keyword evidence="1" id="KW-0378">Hydrolase</keyword>
<organism evidence="1 2">
    <name type="scientific">Neophaeococcomyces mojaviensis</name>
    <dbReference type="NCBI Taxonomy" id="3383035"/>
    <lineage>
        <taxon>Eukaryota</taxon>
        <taxon>Fungi</taxon>
        <taxon>Dikarya</taxon>
        <taxon>Ascomycota</taxon>
        <taxon>Pezizomycotina</taxon>
        <taxon>Eurotiomycetes</taxon>
        <taxon>Chaetothyriomycetidae</taxon>
        <taxon>Chaetothyriales</taxon>
        <taxon>Chaetothyriales incertae sedis</taxon>
        <taxon>Neophaeococcomyces</taxon>
    </lineage>
</organism>
<keyword evidence="1" id="KW-0012">Acyltransferase</keyword>
<gene>
    <name evidence="1" type="primary">cbp3</name>
    <name evidence="1" type="ORF">H2198_002313</name>
</gene>
<evidence type="ECO:0000313" key="1">
    <source>
        <dbReference type="EMBL" id="KAJ9660774.1"/>
    </source>
</evidence>
<reference evidence="1" key="1">
    <citation type="submission" date="2022-10" db="EMBL/GenBank/DDBJ databases">
        <title>Culturing micro-colonial fungi from biological soil crusts in the Mojave desert and describing Neophaeococcomyces mojavensis, and introducing the new genera and species Taxawa tesnikishii.</title>
        <authorList>
            <person name="Kurbessoian T."/>
            <person name="Stajich J.E."/>
        </authorList>
    </citation>
    <scope>NUCLEOTIDE SEQUENCE</scope>
    <source>
        <strain evidence="1">JES_112</strain>
    </source>
</reference>
<sequence length="311" mass="34556">MPTTTGTVTSNVTADTTAKSFKRPPPSPVPEVSTAQMQRQINANLNSRSSPTATVTHKLAATLRRTAKSTTESYITYGLTEIFYKSCAAQAAYTVPEDQRMGVYTGKGPPKNAREEDVGVPDTTGGYGARGADSWWFKTLGLEPTFSVWSQVCFLHMYILTVKLRTLDSQKTFLDYQRYLLEHFSNGAEDKMTLLHGMSARGIRNRYLKDLFIQWRGVLYAYDQGMVGGDAVLAGAIWRNIWKADEDVDWEKVAMVVAFMRQSIAGLSGVNIQEIARALKEGAPFWEDAKEGLDFSVQSKGRGFEEPFTGQ</sequence>
<dbReference type="EC" id="2.3.1.179" evidence="1"/>
<protein>
    <submittedName>
        <fullName evidence="1">Serine carboxypeptidase 3</fullName>
        <ecNumber evidence="1">2.3.1.179</ecNumber>
    </submittedName>
</protein>
<dbReference type="Proteomes" id="UP001172386">
    <property type="component" value="Unassembled WGS sequence"/>
</dbReference>
<dbReference type="EMBL" id="JAPDRQ010000028">
    <property type="protein sequence ID" value="KAJ9660774.1"/>
    <property type="molecule type" value="Genomic_DNA"/>
</dbReference>
<keyword evidence="1" id="KW-0121">Carboxypeptidase</keyword>
<comment type="caution">
    <text evidence="1">The sequence shown here is derived from an EMBL/GenBank/DDBJ whole genome shotgun (WGS) entry which is preliminary data.</text>
</comment>
<keyword evidence="1" id="KW-0645">Protease</keyword>
<keyword evidence="1" id="KW-0808">Transferase</keyword>